<dbReference type="Proteomes" id="UP001499895">
    <property type="component" value="Unassembled WGS sequence"/>
</dbReference>
<feature type="region of interest" description="Disordered" evidence="1">
    <location>
        <begin position="1"/>
        <end position="26"/>
    </location>
</feature>
<feature type="compositionally biased region" description="Polar residues" evidence="1">
    <location>
        <begin position="1"/>
        <end position="12"/>
    </location>
</feature>
<proteinExistence type="predicted"/>
<evidence type="ECO:0000256" key="1">
    <source>
        <dbReference type="SAM" id="MobiDB-lite"/>
    </source>
</evidence>
<gene>
    <name evidence="2" type="ORF">GCM10009544_00500</name>
</gene>
<protein>
    <submittedName>
        <fullName evidence="2">Uncharacterized protein</fullName>
    </submittedName>
</protein>
<organism evidence="2 3">
    <name type="scientific">Streptomyces stramineus</name>
    <dbReference type="NCBI Taxonomy" id="173861"/>
    <lineage>
        <taxon>Bacteria</taxon>
        <taxon>Bacillati</taxon>
        <taxon>Actinomycetota</taxon>
        <taxon>Actinomycetes</taxon>
        <taxon>Kitasatosporales</taxon>
        <taxon>Streptomycetaceae</taxon>
        <taxon>Streptomyces</taxon>
    </lineage>
</organism>
<name>A0ABN0ZBA2_9ACTN</name>
<dbReference type="EMBL" id="BAAAHB010000001">
    <property type="protein sequence ID" value="GAA0441759.1"/>
    <property type="molecule type" value="Genomic_DNA"/>
</dbReference>
<dbReference type="RefSeq" id="WP_344083494.1">
    <property type="nucleotide sequence ID" value="NZ_BAAAHB010000001.1"/>
</dbReference>
<comment type="caution">
    <text evidence="2">The sequence shown here is derived from an EMBL/GenBank/DDBJ whole genome shotgun (WGS) entry which is preliminary data.</text>
</comment>
<evidence type="ECO:0000313" key="2">
    <source>
        <dbReference type="EMBL" id="GAA0441759.1"/>
    </source>
</evidence>
<keyword evidence="3" id="KW-1185">Reference proteome</keyword>
<sequence>MSTSDTADSTVPQVRESGEVDTRAGAAEAIGGNVNAVWRNWWTWGPGNGTHNLQLSWSVIGVNSTVVIIASEIDGNGNRFVASAPIRASSIAPGNGVVNFKIHIEWNSPIPMRTDVLVFN</sequence>
<accession>A0ABN0ZBA2</accession>
<evidence type="ECO:0000313" key="3">
    <source>
        <dbReference type="Proteomes" id="UP001499895"/>
    </source>
</evidence>
<reference evidence="2 3" key="1">
    <citation type="journal article" date="2019" name="Int. J. Syst. Evol. Microbiol.">
        <title>The Global Catalogue of Microorganisms (GCM) 10K type strain sequencing project: providing services to taxonomists for standard genome sequencing and annotation.</title>
        <authorList>
            <consortium name="The Broad Institute Genomics Platform"/>
            <consortium name="The Broad Institute Genome Sequencing Center for Infectious Disease"/>
            <person name="Wu L."/>
            <person name="Ma J."/>
        </authorList>
    </citation>
    <scope>NUCLEOTIDE SEQUENCE [LARGE SCALE GENOMIC DNA]</scope>
    <source>
        <strain evidence="2 3">JCM 10649</strain>
    </source>
</reference>